<gene>
    <name evidence="1" type="ORF">G9H71_13385</name>
</gene>
<name>A0ABX0GYL8_9ACTN</name>
<feature type="non-terminal residue" evidence="1">
    <location>
        <position position="104"/>
    </location>
</feature>
<evidence type="ECO:0000313" key="1">
    <source>
        <dbReference type="EMBL" id="NHC14776.1"/>
    </source>
</evidence>
<dbReference type="EMBL" id="JAANNP010000010">
    <property type="protein sequence ID" value="NHC14776.1"/>
    <property type="molecule type" value="Genomic_DNA"/>
</dbReference>
<keyword evidence="2" id="KW-1185">Reference proteome</keyword>
<sequence>GQTVTLDAVVAPMSVLDRYEWWVQKAGAAEPSKVEGVSGARYAFTADASFDGAKVSVKLVKNTGATYVSSEAVTVEVAAAEPTLAFTPLRNHYHQGGTIAFTLN</sequence>
<dbReference type="Proteomes" id="UP000800981">
    <property type="component" value="Unassembled WGS sequence"/>
</dbReference>
<protein>
    <submittedName>
        <fullName evidence="1">Uncharacterized protein</fullName>
    </submittedName>
</protein>
<accession>A0ABX0GYL8</accession>
<feature type="non-terminal residue" evidence="1">
    <location>
        <position position="1"/>
    </location>
</feature>
<organism evidence="1 2">
    <name type="scientific">Motilibacter deserti</name>
    <dbReference type="NCBI Taxonomy" id="2714956"/>
    <lineage>
        <taxon>Bacteria</taxon>
        <taxon>Bacillati</taxon>
        <taxon>Actinomycetota</taxon>
        <taxon>Actinomycetes</taxon>
        <taxon>Motilibacterales</taxon>
        <taxon>Motilibacteraceae</taxon>
        <taxon>Motilibacter</taxon>
    </lineage>
</organism>
<proteinExistence type="predicted"/>
<reference evidence="1 2" key="1">
    <citation type="submission" date="2020-03" db="EMBL/GenBank/DDBJ databases">
        <title>Two novel Motilibacter sp.</title>
        <authorList>
            <person name="Liu S."/>
        </authorList>
    </citation>
    <scope>NUCLEOTIDE SEQUENCE [LARGE SCALE GENOMIC DNA]</scope>
    <source>
        <strain evidence="1 2">E257</strain>
    </source>
</reference>
<evidence type="ECO:0000313" key="2">
    <source>
        <dbReference type="Proteomes" id="UP000800981"/>
    </source>
</evidence>
<comment type="caution">
    <text evidence="1">The sequence shown here is derived from an EMBL/GenBank/DDBJ whole genome shotgun (WGS) entry which is preliminary data.</text>
</comment>